<dbReference type="PANTHER" id="PTHR43755:SF1">
    <property type="entry name" value="FAD-DEPENDENT PYRIDINE NUCLEOTIDE-DISULPHIDE OXIDOREDUCTASE"/>
    <property type="match status" value="1"/>
</dbReference>
<organism evidence="2 3">
    <name type="scientific">Mycobacterium helveticum</name>
    <dbReference type="NCBI Taxonomy" id="2592811"/>
    <lineage>
        <taxon>Bacteria</taxon>
        <taxon>Bacillati</taxon>
        <taxon>Actinomycetota</taxon>
        <taxon>Actinomycetes</taxon>
        <taxon>Mycobacteriales</taxon>
        <taxon>Mycobacteriaceae</taxon>
        <taxon>Mycobacterium</taxon>
    </lineage>
</organism>
<dbReference type="EMBL" id="VMQU01000008">
    <property type="protein sequence ID" value="TVS91796.1"/>
    <property type="molecule type" value="Genomic_DNA"/>
</dbReference>
<evidence type="ECO:0000313" key="2">
    <source>
        <dbReference type="EMBL" id="TVS91796.1"/>
    </source>
</evidence>
<comment type="caution">
    <text evidence="2">The sequence shown here is derived from an EMBL/GenBank/DDBJ whole genome shotgun (WGS) entry which is preliminary data.</text>
</comment>
<protein>
    <submittedName>
        <fullName evidence="2">Pyridine nucleotide-disulfide oxidoreductase</fullName>
    </submittedName>
</protein>
<evidence type="ECO:0000259" key="1">
    <source>
        <dbReference type="Pfam" id="PF07992"/>
    </source>
</evidence>
<evidence type="ECO:0000313" key="3">
    <source>
        <dbReference type="Proteomes" id="UP000320513"/>
    </source>
</evidence>
<accession>A0A557XZY8</accession>
<dbReference type="GO" id="GO:0016491">
    <property type="term" value="F:oxidoreductase activity"/>
    <property type="evidence" value="ECO:0007669"/>
    <property type="project" value="InterPro"/>
</dbReference>
<dbReference type="Gene3D" id="3.50.50.60">
    <property type="entry name" value="FAD/NAD(P)-binding domain"/>
    <property type="match status" value="2"/>
</dbReference>
<dbReference type="RefSeq" id="WP_144949006.1">
    <property type="nucleotide sequence ID" value="NZ_VMQU01000008.1"/>
</dbReference>
<dbReference type="Proteomes" id="UP000320513">
    <property type="component" value="Unassembled WGS sequence"/>
</dbReference>
<dbReference type="InterPro" id="IPR052541">
    <property type="entry name" value="SQRD"/>
</dbReference>
<name>A0A557XZY8_9MYCO</name>
<feature type="domain" description="FAD/NAD(P)-binding" evidence="1">
    <location>
        <begin position="8"/>
        <end position="136"/>
    </location>
</feature>
<dbReference type="InterPro" id="IPR023753">
    <property type="entry name" value="FAD/NAD-binding_dom"/>
</dbReference>
<proteinExistence type="predicted"/>
<dbReference type="OrthoDB" id="9781621at2"/>
<dbReference type="Pfam" id="PF07992">
    <property type="entry name" value="Pyr_redox_2"/>
    <property type="match status" value="1"/>
</dbReference>
<sequence length="426" mass="46429">MSRARPGVVILGSSFAGLTTARFIRAQCGEAVDITVIDRNPYLIFVPNIPMEVFADHDPLVTMNMETVRFHDRDGNAFINASVTAIDPDAKQVVFTPADRAGSAPEAIRYDYLVVALGNRLAYDRIEGFGEFGDTVSSGHYGNKLRRKLFGGGYRGGPIAIGSARFHQGLEHKPDWLPVAEAACEGPPLELALSMEHWLGEHSMGDAHKITLFTPGGTIAEDAGEQIVKEFLGLATDMGFGYLSDTEDVSRLTADGIEFANGHSVEAELKILMPDWVPHAFLKDLPITDEYGFVLTGTDMRNSDHPEVFAVGDAAALTVPKLGSLGHQQAEIVARQIAVEVGSLDRAQIGDAYRPEIICFGDMGGHKGFYIHSDTWYGGKTSVFKMGYAAWAMKMAFKEMYFRTGGKPASWGMPATEFTMDRLPLP</sequence>
<dbReference type="AlphaFoldDB" id="A0A557XZY8"/>
<reference evidence="2 3" key="1">
    <citation type="submission" date="2019-07" db="EMBL/GenBank/DDBJ databases">
        <title>New Mycobacterium species.</title>
        <authorList>
            <person name="Tortoli E."/>
            <person name="Ghielmetti G."/>
            <person name="Friedel U."/>
            <person name="Trovato A."/>
        </authorList>
    </citation>
    <scope>NUCLEOTIDE SEQUENCE [LARGE SCALE GENOMIC DNA]</scope>
    <source>
        <strain evidence="2 3">16-83</strain>
    </source>
</reference>
<dbReference type="InterPro" id="IPR036188">
    <property type="entry name" value="FAD/NAD-bd_sf"/>
</dbReference>
<keyword evidence="3" id="KW-1185">Reference proteome</keyword>
<dbReference type="PANTHER" id="PTHR43755">
    <property type="match status" value="1"/>
</dbReference>
<gene>
    <name evidence="2" type="ORF">FPZ47_03390</name>
</gene>
<dbReference type="SUPFAM" id="SSF51905">
    <property type="entry name" value="FAD/NAD(P)-binding domain"/>
    <property type="match status" value="1"/>
</dbReference>